<proteinExistence type="predicted"/>
<organism evidence="1 2">
    <name type="scientific">Arctium lappa</name>
    <name type="common">Greater burdock</name>
    <name type="synonym">Lappa major</name>
    <dbReference type="NCBI Taxonomy" id="4217"/>
    <lineage>
        <taxon>Eukaryota</taxon>
        <taxon>Viridiplantae</taxon>
        <taxon>Streptophyta</taxon>
        <taxon>Embryophyta</taxon>
        <taxon>Tracheophyta</taxon>
        <taxon>Spermatophyta</taxon>
        <taxon>Magnoliopsida</taxon>
        <taxon>eudicotyledons</taxon>
        <taxon>Gunneridae</taxon>
        <taxon>Pentapetalae</taxon>
        <taxon>asterids</taxon>
        <taxon>campanulids</taxon>
        <taxon>Asterales</taxon>
        <taxon>Asteraceae</taxon>
        <taxon>Carduoideae</taxon>
        <taxon>Cardueae</taxon>
        <taxon>Arctiinae</taxon>
        <taxon>Arctium</taxon>
    </lineage>
</organism>
<name>A0ACB9CNL5_ARCLA</name>
<dbReference type="EMBL" id="CM042050">
    <property type="protein sequence ID" value="KAI3735783.1"/>
    <property type="molecule type" value="Genomic_DNA"/>
</dbReference>
<keyword evidence="2" id="KW-1185">Reference proteome</keyword>
<reference evidence="1 2" key="2">
    <citation type="journal article" date="2022" name="Mol. Ecol. Resour.">
        <title>The genomes of chicory, endive, great burdock and yacon provide insights into Asteraceae paleo-polyploidization history and plant inulin production.</title>
        <authorList>
            <person name="Fan W."/>
            <person name="Wang S."/>
            <person name="Wang H."/>
            <person name="Wang A."/>
            <person name="Jiang F."/>
            <person name="Liu H."/>
            <person name="Zhao H."/>
            <person name="Xu D."/>
            <person name="Zhang Y."/>
        </authorList>
    </citation>
    <scope>NUCLEOTIDE SEQUENCE [LARGE SCALE GENOMIC DNA]</scope>
    <source>
        <strain evidence="2">cv. Niubang</strain>
    </source>
</reference>
<gene>
    <name evidence="1" type="ORF">L6452_15296</name>
</gene>
<evidence type="ECO:0000313" key="2">
    <source>
        <dbReference type="Proteomes" id="UP001055879"/>
    </source>
</evidence>
<sequence>MLEAESECNKISDNVLKCLIGIFLRLSKLKAKTMDVEAFSNLMSLDLSGGDRGPAFGDLMAIITVGGNLLNAATIQHFILRLPYHSCGQPNGARAPSPANNPLIGSLPKAGGFLPLGTHGVCLLSTSRYG</sequence>
<comment type="caution">
    <text evidence="1">The sequence shown here is derived from an EMBL/GenBank/DDBJ whole genome shotgun (WGS) entry which is preliminary data.</text>
</comment>
<reference evidence="2" key="1">
    <citation type="journal article" date="2022" name="Mol. Ecol. Resour.">
        <title>The genomes of chicory, endive, great burdock and yacon provide insights into Asteraceae palaeo-polyploidization history and plant inulin production.</title>
        <authorList>
            <person name="Fan W."/>
            <person name="Wang S."/>
            <person name="Wang H."/>
            <person name="Wang A."/>
            <person name="Jiang F."/>
            <person name="Liu H."/>
            <person name="Zhao H."/>
            <person name="Xu D."/>
            <person name="Zhang Y."/>
        </authorList>
    </citation>
    <scope>NUCLEOTIDE SEQUENCE [LARGE SCALE GENOMIC DNA]</scope>
    <source>
        <strain evidence="2">cv. Niubang</strain>
    </source>
</reference>
<accession>A0ACB9CNL5</accession>
<evidence type="ECO:0000313" key="1">
    <source>
        <dbReference type="EMBL" id="KAI3735783.1"/>
    </source>
</evidence>
<dbReference type="Proteomes" id="UP001055879">
    <property type="component" value="Linkage Group LG04"/>
</dbReference>
<protein>
    <submittedName>
        <fullName evidence="1">Uncharacterized protein</fullName>
    </submittedName>
</protein>